<evidence type="ECO:0000313" key="1">
    <source>
        <dbReference type="EMBL" id="MCF2499670.1"/>
    </source>
</evidence>
<keyword evidence="1" id="KW-0269">Exonuclease</keyword>
<dbReference type="NCBIfam" id="TIGR04122">
    <property type="entry name" value="Xnuc_lig_assoc"/>
    <property type="match status" value="1"/>
</dbReference>
<keyword evidence="1" id="KW-0378">Hydrolase</keyword>
<dbReference type="PANTHER" id="PTHR11203">
    <property type="entry name" value="CLEAVAGE AND POLYADENYLATION SPECIFICITY FACTOR FAMILY MEMBER"/>
    <property type="match status" value="1"/>
</dbReference>
<keyword evidence="1" id="KW-0540">Nuclease</keyword>
<proteinExistence type="predicted"/>
<dbReference type="PANTHER" id="PTHR11203:SF49">
    <property type="entry name" value="BLL1145 PROTEIN"/>
    <property type="match status" value="1"/>
</dbReference>
<protein>
    <submittedName>
        <fullName evidence="1">Ligase-associated DNA damage response exonuclease</fullName>
        <ecNumber evidence="1">3.1.-.-</ecNumber>
    </submittedName>
</protein>
<dbReference type="InterPro" id="IPR026360">
    <property type="entry name" value="Xnuc_lig_assoc"/>
</dbReference>
<accession>A0A9X1QDZ0</accession>
<dbReference type="GO" id="GO:0004527">
    <property type="term" value="F:exonuclease activity"/>
    <property type="evidence" value="ECO:0007669"/>
    <property type="project" value="UniProtKB-KW"/>
</dbReference>
<comment type="caution">
    <text evidence="1">The sequence shown here is derived from an EMBL/GenBank/DDBJ whole genome shotgun (WGS) entry which is preliminary data.</text>
</comment>
<dbReference type="GO" id="GO:0016874">
    <property type="term" value="F:ligase activity"/>
    <property type="evidence" value="ECO:0007669"/>
    <property type="project" value="UniProtKB-KW"/>
</dbReference>
<organism evidence="1 2">
    <name type="scientific">Dyadobacter chenhuakuii</name>
    <dbReference type="NCBI Taxonomy" id="2909339"/>
    <lineage>
        <taxon>Bacteria</taxon>
        <taxon>Pseudomonadati</taxon>
        <taxon>Bacteroidota</taxon>
        <taxon>Cytophagia</taxon>
        <taxon>Cytophagales</taxon>
        <taxon>Spirosomataceae</taxon>
        <taxon>Dyadobacter</taxon>
    </lineage>
</organism>
<dbReference type="Proteomes" id="UP001139411">
    <property type="component" value="Unassembled WGS sequence"/>
</dbReference>
<dbReference type="SUPFAM" id="SSF56281">
    <property type="entry name" value="Metallo-hydrolase/oxidoreductase"/>
    <property type="match status" value="1"/>
</dbReference>
<evidence type="ECO:0000313" key="2">
    <source>
        <dbReference type="Proteomes" id="UP001139411"/>
    </source>
</evidence>
<reference evidence="1" key="1">
    <citation type="submission" date="2022-01" db="EMBL/GenBank/DDBJ databases">
        <title>Novel species in genus Dyadobacter.</title>
        <authorList>
            <person name="Ma C."/>
        </authorList>
    </citation>
    <scope>NUCLEOTIDE SEQUENCE</scope>
    <source>
        <strain evidence="1">CY357</strain>
    </source>
</reference>
<keyword evidence="1" id="KW-0436">Ligase</keyword>
<dbReference type="EMBL" id="JAKFFV010000008">
    <property type="protein sequence ID" value="MCF2499670.1"/>
    <property type="molecule type" value="Genomic_DNA"/>
</dbReference>
<gene>
    <name evidence="1" type="ORF">L0661_15225</name>
</gene>
<name>A0A9X1QDZ0_9BACT</name>
<dbReference type="AlphaFoldDB" id="A0A9X1QDZ0"/>
<dbReference type="GO" id="GO:0004521">
    <property type="term" value="F:RNA endonuclease activity"/>
    <property type="evidence" value="ECO:0007669"/>
    <property type="project" value="TreeGrafter"/>
</dbReference>
<dbReference type="InterPro" id="IPR050698">
    <property type="entry name" value="MBL"/>
</dbReference>
<dbReference type="InterPro" id="IPR036866">
    <property type="entry name" value="RibonucZ/Hydroxyglut_hydro"/>
</dbReference>
<dbReference type="RefSeq" id="WP_235161530.1">
    <property type="nucleotide sequence ID" value="NZ_JAKFFV010000008.1"/>
</dbReference>
<dbReference type="EC" id="3.1.-.-" evidence="1"/>
<dbReference type="Gene3D" id="3.60.15.10">
    <property type="entry name" value="Ribonuclease Z/Hydroxyacylglutathione hydrolase-like"/>
    <property type="match status" value="1"/>
</dbReference>
<sequence length="385" mass="43380">MPAQSLLQFTGKSIYCAVADAHIDPWIPVDRAIITHAHSDHARWGSKHYLAHKDSEPILRLRLGQDISLQTVEYYEKFVINGVTFSLHPAGHIIGSAQVRVEYKGEVWVASGDYKLENDNFATPYEPVKCNVFITESTFGLPIYKWQPQHEVMSEIDNWWRQNKSEDKASVLMGYSLGKMQRILKNIELQDKIIYAHGAIYTLNERLRQAGFDLPELTLVTKETDRKLFRGSLVLAPPSVDSSTWIKKFAPYSLGYCSGWMALRGAKNRRAVDQGFVLSDHVDWPDLNTAVKESGAEKVYVTHGYTSIYARYLNENGIEAGEVHTMYGNEDENEEEEVVQDISAGTDAYEKHKELLDGEFITDTKASTKKSPLGDLAEGEGGITL</sequence>